<dbReference type="Proteomes" id="UP000551758">
    <property type="component" value="Unassembled WGS sequence"/>
</dbReference>
<reference evidence="2 3" key="1">
    <citation type="journal article" date="2020" name="Mol. Biol. Evol.">
        <title>Interspecific Gene Flow and the Evolution of Specialization in Black and White Rhinoceros.</title>
        <authorList>
            <person name="Moodley Y."/>
            <person name="Westbury M.V."/>
            <person name="Russo I.M."/>
            <person name="Gopalakrishnan S."/>
            <person name="Rakotoarivelo A."/>
            <person name="Olsen R.A."/>
            <person name="Prost S."/>
            <person name="Tunstall T."/>
            <person name="Ryder O.A."/>
            <person name="Dalen L."/>
            <person name="Bruford M.W."/>
        </authorList>
    </citation>
    <scope>NUCLEOTIDE SEQUENCE [LARGE SCALE GENOMIC DNA]</scope>
    <source>
        <strain evidence="2">SBR-YM</strain>
        <tissue evidence="2">Skin</tissue>
    </source>
</reference>
<organism evidence="2 3">
    <name type="scientific">Diceros bicornis minor</name>
    <name type="common">South-central black rhinoceros</name>
    <dbReference type="NCBI Taxonomy" id="77932"/>
    <lineage>
        <taxon>Eukaryota</taxon>
        <taxon>Metazoa</taxon>
        <taxon>Chordata</taxon>
        <taxon>Craniata</taxon>
        <taxon>Vertebrata</taxon>
        <taxon>Euteleostomi</taxon>
        <taxon>Mammalia</taxon>
        <taxon>Eutheria</taxon>
        <taxon>Laurasiatheria</taxon>
        <taxon>Perissodactyla</taxon>
        <taxon>Rhinocerotidae</taxon>
        <taxon>Diceros</taxon>
    </lineage>
</organism>
<proteinExistence type="predicted"/>
<dbReference type="EMBL" id="JACDTQ010000948">
    <property type="protein sequence ID" value="KAF5924650.1"/>
    <property type="molecule type" value="Genomic_DNA"/>
</dbReference>
<sequence>MGLRGSMGLGTISSIEAAICTKWEQALKPEVLELCNKSGSHAVPPGSEICGSGELSLRGTEPPARAPAGPHRAV</sequence>
<gene>
    <name evidence="2" type="ORF">HPG69_004522</name>
</gene>
<evidence type="ECO:0000313" key="2">
    <source>
        <dbReference type="EMBL" id="KAF5924650.1"/>
    </source>
</evidence>
<keyword evidence="3" id="KW-1185">Reference proteome</keyword>
<protein>
    <submittedName>
        <fullName evidence="2">Uncharacterized protein</fullName>
    </submittedName>
</protein>
<evidence type="ECO:0000313" key="3">
    <source>
        <dbReference type="Proteomes" id="UP000551758"/>
    </source>
</evidence>
<accession>A0A7J7F9G5</accession>
<feature type="compositionally biased region" description="Low complexity" evidence="1">
    <location>
        <begin position="62"/>
        <end position="74"/>
    </location>
</feature>
<name>A0A7J7F9G5_DICBM</name>
<dbReference type="AlphaFoldDB" id="A0A7J7F9G5"/>
<comment type="caution">
    <text evidence="2">The sequence shown here is derived from an EMBL/GenBank/DDBJ whole genome shotgun (WGS) entry which is preliminary data.</text>
</comment>
<feature type="region of interest" description="Disordered" evidence="1">
    <location>
        <begin position="41"/>
        <end position="74"/>
    </location>
</feature>
<evidence type="ECO:0000256" key="1">
    <source>
        <dbReference type="SAM" id="MobiDB-lite"/>
    </source>
</evidence>